<reference evidence="3 4" key="1">
    <citation type="submission" date="2018-09" db="EMBL/GenBank/DDBJ databases">
        <title>YIM 75507 draft genome.</title>
        <authorList>
            <person name="Tang S."/>
            <person name="Feng Y."/>
        </authorList>
    </citation>
    <scope>NUCLEOTIDE SEQUENCE [LARGE SCALE GENOMIC DNA]</scope>
    <source>
        <strain evidence="3 4">YIM 75507</strain>
    </source>
</reference>
<protein>
    <submittedName>
        <fullName evidence="3">Uncharacterized protein</fullName>
    </submittedName>
</protein>
<feature type="compositionally biased region" description="Pro residues" evidence="1">
    <location>
        <begin position="92"/>
        <end position="101"/>
    </location>
</feature>
<sequence>MHRRDQLDERQRWWESLPWGRILAVLVTALLGTNAFLTAGAGDQLDDVDRHAAAAIDQCRSAADSAAEAEQAAEEAEQAARRKPARDTPKPSNSPTPRNAP</sequence>
<keyword evidence="2" id="KW-0472">Membrane</keyword>
<accession>A0A3A4A3D4</accession>
<keyword evidence="4" id="KW-1185">Reference proteome</keyword>
<feature type="compositionally biased region" description="Low complexity" evidence="1">
    <location>
        <begin position="61"/>
        <end position="70"/>
    </location>
</feature>
<feature type="transmembrane region" description="Helical" evidence="2">
    <location>
        <begin position="21"/>
        <end position="41"/>
    </location>
</feature>
<dbReference type="Proteomes" id="UP000265768">
    <property type="component" value="Unassembled WGS sequence"/>
</dbReference>
<comment type="caution">
    <text evidence="3">The sequence shown here is derived from an EMBL/GenBank/DDBJ whole genome shotgun (WGS) entry which is preliminary data.</text>
</comment>
<dbReference type="RefSeq" id="WP_119931887.1">
    <property type="nucleotide sequence ID" value="NZ_QZEY01000035.1"/>
</dbReference>
<evidence type="ECO:0000313" key="3">
    <source>
        <dbReference type="EMBL" id="RJL19742.1"/>
    </source>
</evidence>
<evidence type="ECO:0000313" key="4">
    <source>
        <dbReference type="Proteomes" id="UP000265768"/>
    </source>
</evidence>
<gene>
    <name evidence="3" type="ORF">D5H75_40155</name>
</gene>
<feature type="region of interest" description="Disordered" evidence="1">
    <location>
        <begin position="61"/>
        <end position="101"/>
    </location>
</feature>
<dbReference type="EMBL" id="QZEY01000035">
    <property type="protein sequence ID" value="RJL19742.1"/>
    <property type="molecule type" value="Genomic_DNA"/>
</dbReference>
<dbReference type="AlphaFoldDB" id="A0A3A4A3D4"/>
<proteinExistence type="predicted"/>
<keyword evidence="2" id="KW-1133">Transmembrane helix</keyword>
<keyword evidence="2" id="KW-0812">Transmembrane</keyword>
<evidence type="ECO:0000256" key="2">
    <source>
        <dbReference type="SAM" id="Phobius"/>
    </source>
</evidence>
<name>A0A3A4A3D4_9ACTN</name>
<evidence type="ECO:0000256" key="1">
    <source>
        <dbReference type="SAM" id="MobiDB-lite"/>
    </source>
</evidence>
<organism evidence="3 4">
    <name type="scientific">Bailinhaonella thermotolerans</name>
    <dbReference type="NCBI Taxonomy" id="1070861"/>
    <lineage>
        <taxon>Bacteria</taxon>
        <taxon>Bacillati</taxon>
        <taxon>Actinomycetota</taxon>
        <taxon>Actinomycetes</taxon>
        <taxon>Streptosporangiales</taxon>
        <taxon>Streptosporangiaceae</taxon>
        <taxon>Bailinhaonella</taxon>
    </lineage>
</organism>